<sequence>MTNKRTFWSSFSDMKRTKSSLSLCHYFQLSALLFMRLWNSSQSVSAAIGYKVTPGTVHVLENSTLTLNWQVGVRNSIITACYWERSKGAGILNRFLGYDNVSKKRYNYTQEHTNWHFMDEELPCTGGLMKKEAAFDSGGIYCMYWNDEYSTSFAARAEVIIVRGERINIRISQVTSLPPSDVTVYQEGDIQTYRMIDEFQVYASFEKQPSNGSIIIHISSSVDGVQYISIYQPVTVSELDHCVGIRVAAGLSITFMLVSVCLITLFVIIGWKRGRVKYKKNANRLSVKFPSFSKKTDVDSEERQRLYNNKVEHLHKHRECFHKLSDKLDDLQFSFNVKAKQQKTDEIRETLQELEGFSDDINSHEKKLQRLLDKLLEDEEIRYSLEEMVVFASSLVLYDKVNCRFEELDKCCTSSVEARLNTP</sequence>
<keyword evidence="2" id="KW-0472">Membrane</keyword>
<dbReference type="AlphaFoldDB" id="A0AAD9JK00"/>
<reference evidence="3" key="1">
    <citation type="journal article" date="2023" name="Mol. Biol. Evol.">
        <title>Third-Generation Sequencing Reveals the Adaptive Role of the Epigenome in Three Deep-Sea Polychaetes.</title>
        <authorList>
            <person name="Perez M."/>
            <person name="Aroh O."/>
            <person name="Sun Y."/>
            <person name="Lan Y."/>
            <person name="Juniper S.K."/>
            <person name="Young C.R."/>
            <person name="Angers B."/>
            <person name="Qian P.Y."/>
        </authorList>
    </citation>
    <scope>NUCLEOTIDE SEQUENCE</scope>
    <source>
        <strain evidence="3">P08H-3</strain>
    </source>
</reference>
<name>A0AAD9JK00_9ANNE</name>
<gene>
    <name evidence="3" type="ORF">LSH36_291g05073</name>
</gene>
<dbReference type="EMBL" id="JAODUP010000291">
    <property type="protein sequence ID" value="KAK2153615.1"/>
    <property type="molecule type" value="Genomic_DNA"/>
</dbReference>
<feature type="transmembrane region" description="Helical" evidence="2">
    <location>
        <begin position="247"/>
        <end position="271"/>
    </location>
</feature>
<dbReference type="Proteomes" id="UP001208570">
    <property type="component" value="Unassembled WGS sequence"/>
</dbReference>
<comment type="caution">
    <text evidence="3">The sequence shown here is derived from an EMBL/GenBank/DDBJ whole genome shotgun (WGS) entry which is preliminary data.</text>
</comment>
<proteinExistence type="predicted"/>
<protein>
    <submittedName>
        <fullName evidence="3">Uncharacterized protein</fullName>
    </submittedName>
</protein>
<keyword evidence="4" id="KW-1185">Reference proteome</keyword>
<evidence type="ECO:0000313" key="4">
    <source>
        <dbReference type="Proteomes" id="UP001208570"/>
    </source>
</evidence>
<evidence type="ECO:0000256" key="1">
    <source>
        <dbReference type="SAM" id="Coils"/>
    </source>
</evidence>
<evidence type="ECO:0000256" key="2">
    <source>
        <dbReference type="SAM" id="Phobius"/>
    </source>
</evidence>
<evidence type="ECO:0000313" key="3">
    <source>
        <dbReference type="EMBL" id="KAK2153615.1"/>
    </source>
</evidence>
<keyword evidence="1" id="KW-0175">Coiled coil</keyword>
<keyword evidence="2" id="KW-1133">Transmembrane helix</keyword>
<organism evidence="3 4">
    <name type="scientific">Paralvinella palmiformis</name>
    <dbReference type="NCBI Taxonomy" id="53620"/>
    <lineage>
        <taxon>Eukaryota</taxon>
        <taxon>Metazoa</taxon>
        <taxon>Spiralia</taxon>
        <taxon>Lophotrochozoa</taxon>
        <taxon>Annelida</taxon>
        <taxon>Polychaeta</taxon>
        <taxon>Sedentaria</taxon>
        <taxon>Canalipalpata</taxon>
        <taxon>Terebellida</taxon>
        <taxon>Terebelliformia</taxon>
        <taxon>Alvinellidae</taxon>
        <taxon>Paralvinella</taxon>
    </lineage>
</organism>
<accession>A0AAD9JK00</accession>
<feature type="coiled-coil region" evidence="1">
    <location>
        <begin position="340"/>
        <end position="381"/>
    </location>
</feature>
<keyword evidence="2" id="KW-0812">Transmembrane</keyword>